<comment type="caution">
    <text evidence="2">The sequence shown here is derived from an EMBL/GenBank/DDBJ whole genome shotgun (WGS) entry which is preliminary data.</text>
</comment>
<gene>
    <name evidence="2" type="ORF">CVIRNUC_009775</name>
</gene>
<evidence type="ECO:0000313" key="3">
    <source>
        <dbReference type="Proteomes" id="UP001314263"/>
    </source>
</evidence>
<name>A0AAV1IIR1_9CHLO</name>
<evidence type="ECO:0000256" key="1">
    <source>
        <dbReference type="SAM" id="MobiDB-lite"/>
    </source>
</evidence>
<protein>
    <submittedName>
        <fullName evidence="2">Uncharacterized protein</fullName>
    </submittedName>
</protein>
<dbReference type="Proteomes" id="UP001314263">
    <property type="component" value="Unassembled WGS sequence"/>
</dbReference>
<accession>A0AAV1IIR1</accession>
<feature type="region of interest" description="Disordered" evidence="1">
    <location>
        <begin position="313"/>
        <end position="391"/>
    </location>
</feature>
<proteinExistence type="predicted"/>
<evidence type="ECO:0000313" key="2">
    <source>
        <dbReference type="EMBL" id="CAK0786562.1"/>
    </source>
</evidence>
<feature type="compositionally biased region" description="Basic and acidic residues" evidence="1">
    <location>
        <begin position="350"/>
        <end position="364"/>
    </location>
</feature>
<dbReference type="EMBL" id="CAUYUE010000015">
    <property type="protein sequence ID" value="CAK0786562.1"/>
    <property type="molecule type" value="Genomic_DNA"/>
</dbReference>
<feature type="region of interest" description="Disordered" evidence="1">
    <location>
        <begin position="88"/>
        <end position="108"/>
    </location>
</feature>
<feature type="compositionally biased region" description="Basic residues" evidence="1">
    <location>
        <begin position="380"/>
        <end position="391"/>
    </location>
</feature>
<organism evidence="2 3">
    <name type="scientific">Coccomyxa viridis</name>
    <dbReference type="NCBI Taxonomy" id="1274662"/>
    <lineage>
        <taxon>Eukaryota</taxon>
        <taxon>Viridiplantae</taxon>
        <taxon>Chlorophyta</taxon>
        <taxon>core chlorophytes</taxon>
        <taxon>Trebouxiophyceae</taxon>
        <taxon>Trebouxiophyceae incertae sedis</taxon>
        <taxon>Coccomyxaceae</taxon>
        <taxon>Coccomyxa</taxon>
    </lineage>
</organism>
<dbReference type="AlphaFoldDB" id="A0AAV1IIR1"/>
<sequence length="391" mass="41070">MPEPEDEQEHQDAPEDAQAPTPCVRKGAGMQDGVFDYVEDALAIRGAEGSDLSRCGTPQQQQGVPAKDDVLAGLPHGYAVPFPDSSTLGMSPRGHAPVALTTDSGRSDESYTNMVDLGSTESPPWSPRRVPPAHLWGEGPPRFPGYRSGGATLPNKPGGMSASALMEAACELQALMDNGATSGTGLLLHAQPYFPSNLCPPDAHPASQDMQPAERLAASLSPATPILQAPPLQGHPSCAALHGVPLPGMLCAEGAVLSPVAMQLLRGRAFPRPCMWDLDDMQLKKVSLAPLTSACTDEATSSSAAAACWGNARGGLDARSPTSELMGISPALPRREPLQPRQMRGPDTPGHAEADKTDDGRRQAESGPTEAEGAPSAPQRKPRRATKRRLF</sequence>
<reference evidence="2 3" key="1">
    <citation type="submission" date="2023-10" db="EMBL/GenBank/DDBJ databases">
        <authorList>
            <person name="Maclean D."/>
            <person name="Macfadyen A."/>
        </authorList>
    </citation>
    <scope>NUCLEOTIDE SEQUENCE [LARGE SCALE GENOMIC DNA]</scope>
</reference>
<feature type="region of interest" description="Disordered" evidence="1">
    <location>
        <begin position="1"/>
        <end position="27"/>
    </location>
</feature>
<keyword evidence="3" id="KW-1185">Reference proteome</keyword>